<dbReference type="InterPro" id="IPR048994">
    <property type="entry name" value="PH-GRAM_MTMR6-9"/>
</dbReference>
<evidence type="ECO:0000259" key="5">
    <source>
        <dbReference type="PROSITE" id="PS51339"/>
    </source>
</evidence>
<dbReference type="SUPFAM" id="SSF50729">
    <property type="entry name" value="PH domain-like"/>
    <property type="match status" value="1"/>
</dbReference>
<feature type="active site" description="Phosphocysteine intermediate" evidence="3">
    <location>
        <position position="424"/>
    </location>
</feature>
<dbReference type="PANTHER" id="PTHR10807:SF8">
    <property type="entry name" value="PHOSPHATIDYLINOSITOL-3-PHOSPHATE PHOSPHATASE"/>
    <property type="match status" value="1"/>
</dbReference>
<reference evidence="7" key="1">
    <citation type="submission" date="2022-11" db="UniProtKB">
        <authorList>
            <consortium name="WormBaseParasite"/>
        </authorList>
    </citation>
    <scope>IDENTIFICATION</scope>
</reference>
<accession>A0A915CNR6</accession>
<dbReference type="Gene3D" id="2.30.29.30">
    <property type="entry name" value="Pleckstrin-homology domain (PH domain)/Phosphotyrosine-binding domain (PTB)"/>
    <property type="match status" value="1"/>
</dbReference>
<keyword evidence="6" id="KW-1185">Reference proteome</keyword>
<protein>
    <submittedName>
        <fullName evidence="7">Phosphatidylinositol-3-phosphatase</fullName>
    </submittedName>
</protein>
<dbReference type="PROSITE" id="PS00383">
    <property type="entry name" value="TYR_PHOSPHATASE_1"/>
    <property type="match status" value="1"/>
</dbReference>
<dbReference type="AlphaFoldDB" id="A0A915CNR6"/>
<organism evidence="6 7">
    <name type="scientific">Ditylenchus dipsaci</name>
    <dbReference type="NCBI Taxonomy" id="166011"/>
    <lineage>
        <taxon>Eukaryota</taxon>
        <taxon>Metazoa</taxon>
        <taxon>Ecdysozoa</taxon>
        <taxon>Nematoda</taxon>
        <taxon>Chromadorea</taxon>
        <taxon>Rhabditida</taxon>
        <taxon>Tylenchina</taxon>
        <taxon>Tylenchomorpha</taxon>
        <taxon>Sphaerularioidea</taxon>
        <taxon>Anguinidae</taxon>
        <taxon>Anguininae</taxon>
        <taxon>Ditylenchus</taxon>
    </lineage>
</organism>
<dbReference type="InterPro" id="IPR011993">
    <property type="entry name" value="PH-like_dom_sf"/>
</dbReference>
<dbReference type="WBParaSite" id="jg11042">
    <property type="protein sequence ID" value="jg11042"/>
    <property type="gene ID" value="jg11042"/>
</dbReference>
<dbReference type="GO" id="GO:0106018">
    <property type="term" value="F:phosphatidylinositol-3,5-bisphosphate phosphatase activity"/>
    <property type="evidence" value="ECO:0007669"/>
    <property type="project" value="TreeGrafter"/>
</dbReference>
<sequence>MHSKLGIVCPLQQPHDGFDEVHIKSDIQSSPKLVVGIFLWRRTLFIFDTSSQLFGGKLNKDISINSSGHVLNISFKATTDFIDKELKKKLEMRFSEITTPKIKGVQLVDRIGSEPNILGTVHITSSHFIFKADDGGKEIWIPNSLIACVERASINAAGSRLIIKCKHFLTLSLLISKDKDCQSLYETLIKCSKLINISDSFAFVYNEAKRLDQAKWARLDWRQEFSRQGVSGAWKESNFNADYKYCDTYPEDLWLPSNASTQLLIGSCRFRSRARLPVLTYFHKTNSATICRCSQPLSGFSARCVEDENLMELIAVTNPSKNSLFLIDTRPRVNAMVNKVQGKGFEDIRNYTNIQFHFFDIENIHVMRNSMTRLLEACQKPMSVTEFLKAVDSSSWLKHLRALLECGKFIAESISRGTSCVIHCSDGWDRTSQTVSLAQLLLDPFYRTIVGFQVLLEKDWLGFGHKFDDRCGHTTANSANGDDGAKEISPIFTQFLDVVWQLMRRKPVAFEFNERFLLEINEHAYSCVYGTFLGNCDKDRKFAYYCFSGAE</sequence>
<dbReference type="GO" id="GO:0046856">
    <property type="term" value="P:phosphatidylinositol dephosphorylation"/>
    <property type="evidence" value="ECO:0007669"/>
    <property type="project" value="TreeGrafter"/>
</dbReference>
<dbReference type="PROSITE" id="PS51339">
    <property type="entry name" value="PPASE_MYOTUBULARIN"/>
    <property type="match status" value="1"/>
</dbReference>
<dbReference type="InterPro" id="IPR016130">
    <property type="entry name" value="Tyr_Pase_AS"/>
</dbReference>
<evidence type="ECO:0000256" key="1">
    <source>
        <dbReference type="ARBA" id="ARBA00007471"/>
    </source>
</evidence>
<dbReference type="GO" id="GO:0005737">
    <property type="term" value="C:cytoplasm"/>
    <property type="evidence" value="ECO:0007669"/>
    <property type="project" value="TreeGrafter"/>
</dbReference>
<dbReference type="PANTHER" id="PTHR10807">
    <property type="entry name" value="MYOTUBULARIN-RELATED"/>
    <property type="match status" value="1"/>
</dbReference>
<evidence type="ECO:0000256" key="3">
    <source>
        <dbReference type="PIRSR" id="PIRSR630564-1"/>
    </source>
</evidence>
<dbReference type="SUPFAM" id="SSF52799">
    <property type="entry name" value="(Phosphotyrosine protein) phosphatases II"/>
    <property type="match status" value="1"/>
</dbReference>
<dbReference type="GO" id="GO:0004438">
    <property type="term" value="F:phosphatidylinositol-3-phosphate phosphatase activity"/>
    <property type="evidence" value="ECO:0007669"/>
    <property type="project" value="TreeGrafter"/>
</dbReference>
<dbReference type="Pfam" id="PF06602">
    <property type="entry name" value="Myotub-related"/>
    <property type="match status" value="1"/>
</dbReference>
<name>A0A915CNR6_9BILA</name>
<dbReference type="SMART" id="SM00404">
    <property type="entry name" value="PTPc_motif"/>
    <property type="match status" value="1"/>
</dbReference>
<evidence type="ECO:0000256" key="4">
    <source>
        <dbReference type="PIRSR" id="PIRSR630564-2"/>
    </source>
</evidence>
<feature type="binding site" evidence="4">
    <location>
        <begin position="363"/>
        <end position="364"/>
    </location>
    <ligand>
        <name>substrate</name>
    </ligand>
</feature>
<evidence type="ECO:0000313" key="7">
    <source>
        <dbReference type="WBParaSite" id="jg11042"/>
    </source>
</evidence>
<comment type="similarity">
    <text evidence="1">Belongs to the protein-tyrosine phosphatase family. Non-receptor class myotubularin subfamily.</text>
</comment>
<dbReference type="Proteomes" id="UP000887574">
    <property type="component" value="Unplaced"/>
</dbReference>
<feature type="binding site" evidence="4">
    <location>
        <begin position="424"/>
        <end position="430"/>
    </location>
    <ligand>
        <name>substrate</name>
    </ligand>
</feature>
<keyword evidence="2" id="KW-0443">Lipid metabolism</keyword>
<feature type="domain" description="Myotubularin phosphatase" evidence="5">
    <location>
        <begin position="215"/>
        <end position="551"/>
    </location>
</feature>
<evidence type="ECO:0000313" key="6">
    <source>
        <dbReference type="Proteomes" id="UP000887574"/>
    </source>
</evidence>
<dbReference type="InterPro" id="IPR029021">
    <property type="entry name" value="Prot-tyrosine_phosphatase-like"/>
</dbReference>
<dbReference type="InterPro" id="IPR003595">
    <property type="entry name" value="Tyr_Pase_cat"/>
</dbReference>
<proteinExistence type="inferred from homology"/>
<dbReference type="InterPro" id="IPR010569">
    <property type="entry name" value="Myotubularin-like_Pase_dom"/>
</dbReference>
<dbReference type="InterPro" id="IPR030564">
    <property type="entry name" value="Myotubularin"/>
</dbReference>
<evidence type="ECO:0000256" key="2">
    <source>
        <dbReference type="ARBA" id="ARBA00023098"/>
    </source>
</evidence>
<dbReference type="Pfam" id="PF21098">
    <property type="entry name" value="PH-GRAM_MTMR6-like"/>
    <property type="match status" value="1"/>
</dbReference>